<gene>
    <name evidence="2" type="ORF">GGR16_002369</name>
</gene>
<dbReference type="SUPFAM" id="SSF51658">
    <property type="entry name" value="Xylose isomerase-like"/>
    <property type="match status" value="1"/>
</dbReference>
<accession>A0A840BWL9</accession>
<evidence type="ECO:0000256" key="1">
    <source>
        <dbReference type="SAM" id="MobiDB-lite"/>
    </source>
</evidence>
<dbReference type="EMBL" id="JACIEN010000002">
    <property type="protein sequence ID" value="MBB4017340.1"/>
    <property type="molecule type" value="Genomic_DNA"/>
</dbReference>
<dbReference type="AlphaFoldDB" id="A0A840BWL9"/>
<evidence type="ECO:0000313" key="2">
    <source>
        <dbReference type="EMBL" id="MBB4017340.1"/>
    </source>
</evidence>
<reference evidence="2 3" key="1">
    <citation type="submission" date="2020-08" db="EMBL/GenBank/DDBJ databases">
        <title>Genomic Encyclopedia of Type Strains, Phase IV (KMG-IV): sequencing the most valuable type-strain genomes for metagenomic binning, comparative biology and taxonomic classification.</title>
        <authorList>
            <person name="Goeker M."/>
        </authorList>
    </citation>
    <scope>NUCLEOTIDE SEQUENCE [LARGE SCALE GENOMIC DNA]</scope>
    <source>
        <strain evidence="2 3">DSM 103737</strain>
    </source>
</reference>
<proteinExistence type="predicted"/>
<dbReference type="InterPro" id="IPR036237">
    <property type="entry name" value="Xyl_isomerase-like_sf"/>
</dbReference>
<name>A0A840BWL9_9HYPH</name>
<evidence type="ECO:0000313" key="3">
    <source>
        <dbReference type="Proteomes" id="UP000577362"/>
    </source>
</evidence>
<keyword evidence="3" id="KW-1185">Reference proteome</keyword>
<feature type="region of interest" description="Disordered" evidence="1">
    <location>
        <begin position="279"/>
        <end position="377"/>
    </location>
</feature>
<dbReference type="RefSeq" id="WP_183316697.1">
    <property type="nucleotide sequence ID" value="NZ_JACIEN010000002.1"/>
</dbReference>
<protein>
    <submittedName>
        <fullName evidence="2">Uncharacterized protein</fullName>
    </submittedName>
</protein>
<comment type="caution">
    <text evidence="2">The sequence shown here is derived from an EMBL/GenBank/DDBJ whole genome shotgun (WGS) entry which is preliminary data.</text>
</comment>
<dbReference type="Proteomes" id="UP000577362">
    <property type="component" value="Unassembled WGS sequence"/>
</dbReference>
<organism evidence="2 3">
    <name type="scientific">Chelatococcus caeni</name>
    <dbReference type="NCBI Taxonomy" id="1348468"/>
    <lineage>
        <taxon>Bacteria</taxon>
        <taxon>Pseudomonadati</taxon>
        <taxon>Pseudomonadota</taxon>
        <taxon>Alphaproteobacteria</taxon>
        <taxon>Hyphomicrobiales</taxon>
        <taxon>Chelatococcaceae</taxon>
        <taxon>Chelatococcus</taxon>
    </lineage>
</organism>
<sequence>MNANAPAVVQDEEISHQLPVGYEGGGMQSLAVALSRAEVDTQIATARAMPRSIQRAVQNILTLATLDEETAEECVYALPRGGKPIKGPSVRLAEIIAGQWGNCRVGARVVHVDRFEKYIEAEGVFHDLETNTATTARVRRRISDKSGRVFNDDMIVVTGNAACAIAKRNAILGAVPKAVWRKAYTAVESVLAGDVKTLVERRDRAMKAFAAFGVTPEQIFTALDVQGVDDITLDHMATLTGMHSSLKTGEATVEEMFPRIAPAGAATDRPKDLKSKLDQVAEGDTQQNKADEAEEPGPTEAARKDAGAPAKSAPQPQEGAPASTAKKSRNSQAQTAPAEASATGPKAGSKEPKDAAPVEQQQDAGPEPSAGSASTSYDELIEKYEAACSAAATIEDLDKATDIVTDALDEMSLDERTRVQNAFEAHEARIKSAAAPAEEETEEVRQLRETARAKAKLGSKRLKLWRGALSAEHEKLLAPIADELNELAAYADSKGGE</sequence>